<feature type="domain" description="SWIRM" evidence="2">
    <location>
        <begin position="221"/>
        <end position="318"/>
    </location>
</feature>
<dbReference type="GO" id="GO:0006357">
    <property type="term" value="P:regulation of transcription by RNA polymerase II"/>
    <property type="evidence" value="ECO:0007669"/>
    <property type="project" value="TreeGrafter"/>
</dbReference>
<evidence type="ECO:0000256" key="1">
    <source>
        <dbReference type="SAM" id="MobiDB-lite"/>
    </source>
</evidence>
<feature type="region of interest" description="Disordered" evidence="1">
    <location>
        <begin position="136"/>
        <end position="190"/>
    </location>
</feature>
<dbReference type="GO" id="GO:0070210">
    <property type="term" value="C:Rpd3L-Expanded complex"/>
    <property type="evidence" value="ECO:0007669"/>
    <property type="project" value="TreeGrafter"/>
</dbReference>
<dbReference type="RefSeq" id="XP_007374285.1">
    <property type="nucleotide sequence ID" value="XM_007374223.1"/>
</dbReference>
<dbReference type="InterPro" id="IPR007526">
    <property type="entry name" value="SWIRM"/>
</dbReference>
<dbReference type="eggNOG" id="ENOG502R6VN">
    <property type="taxonomic scope" value="Eukaryota"/>
</dbReference>
<accession>G3AM65</accession>
<dbReference type="Proteomes" id="UP000000709">
    <property type="component" value="Unassembled WGS sequence"/>
</dbReference>
<dbReference type="STRING" id="619300.G3AM65"/>
<dbReference type="OrthoDB" id="5598695at2759"/>
<evidence type="ECO:0000313" key="3">
    <source>
        <dbReference type="EMBL" id="EGW32770.1"/>
    </source>
</evidence>
<dbReference type="AlphaFoldDB" id="G3AM65"/>
<dbReference type="HOGENOM" id="CLU_042442_0_1_1"/>
<keyword evidence="4" id="KW-1185">Reference proteome</keyword>
<proteinExistence type="predicted"/>
<dbReference type="Pfam" id="PF04433">
    <property type="entry name" value="SWIRM"/>
    <property type="match status" value="1"/>
</dbReference>
<reference evidence="3 4" key="1">
    <citation type="journal article" date="2011" name="Proc. Natl. Acad. Sci. U.S.A.">
        <title>Comparative genomics of xylose-fermenting fungi for enhanced biofuel production.</title>
        <authorList>
            <person name="Wohlbach D.J."/>
            <person name="Kuo A."/>
            <person name="Sato T.K."/>
            <person name="Potts K.M."/>
            <person name="Salamov A.A."/>
            <person name="LaButti K.M."/>
            <person name="Sun H."/>
            <person name="Clum A."/>
            <person name="Pangilinan J.L."/>
            <person name="Lindquist E.A."/>
            <person name="Lucas S."/>
            <person name="Lapidus A."/>
            <person name="Jin M."/>
            <person name="Gunawan C."/>
            <person name="Balan V."/>
            <person name="Dale B.E."/>
            <person name="Jeffries T.W."/>
            <person name="Zinkel R."/>
            <person name="Barry K.W."/>
            <person name="Grigoriev I.V."/>
            <person name="Gasch A.P."/>
        </authorList>
    </citation>
    <scope>NUCLEOTIDE SEQUENCE [LARGE SCALE GENOMIC DNA]</scope>
    <source>
        <strain evidence="4">NRRL Y-27907 / 11-Y1</strain>
    </source>
</reference>
<dbReference type="FunFam" id="1.10.10.10:FF:000087">
    <property type="entry name" value="Transcriptional adapter 2"/>
    <property type="match status" value="1"/>
</dbReference>
<dbReference type="GO" id="GO:0003713">
    <property type="term" value="F:transcription coactivator activity"/>
    <property type="evidence" value="ECO:0007669"/>
    <property type="project" value="TreeGrafter"/>
</dbReference>
<dbReference type="InterPro" id="IPR009057">
    <property type="entry name" value="Homeodomain-like_sf"/>
</dbReference>
<dbReference type="GO" id="GO:0006338">
    <property type="term" value="P:chromatin remodeling"/>
    <property type="evidence" value="ECO:0007669"/>
    <property type="project" value="TreeGrafter"/>
</dbReference>
<sequence length="318" mass="36400">MSLLYQPFTKAMMQRDIPGCLTPEQHSQLNITKGNTVNTDLIEPPLSPPLSPYQRNAVLHTVALPPPEYSTRKSYMSTNTPFRIENYKDYKLTIATSNNDKNSILKFIDRYSSKVNDERQRGLVMPLPVRKYKRRVYESDNDMSEETTRMRTRRVGGGPKSFDTDEELASTPSPKKRRKPATPGSQSPSLALQQQMLIDESIPDYSPDANETLPPNNTKCLRIEWKGQPMDLSSDPNLSKLHPAEVVLASILRLPVAVYLDSKRRLFFEKVARLKTGKQFRRTDAQKACRIDVNKASRLFAAFEKVGWLQDELFEKYL</sequence>
<dbReference type="OMA" id="PFKIENY"/>
<dbReference type="InterPro" id="IPR036388">
    <property type="entry name" value="WH-like_DNA-bd_sf"/>
</dbReference>
<dbReference type="PANTHER" id="PTHR12374">
    <property type="entry name" value="TRANSCRIPTIONAL ADAPTOR 2 ADA2 -RELATED"/>
    <property type="match status" value="1"/>
</dbReference>
<evidence type="ECO:0000313" key="4">
    <source>
        <dbReference type="Proteomes" id="UP000000709"/>
    </source>
</evidence>
<dbReference type="EMBL" id="GL996501">
    <property type="protein sequence ID" value="EGW32770.1"/>
    <property type="molecule type" value="Genomic_DNA"/>
</dbReference>
<dbReference type="PROSITE" id="PS50934">
    <property type="entry name" value="SWIRM"/>
    <property type="match status" value="1"/>
</dbReference>
<evidence type="ECO:0000259" key="2">
    <source>
        <dbReference type="PROSITE" id="PS50934"/>
    </source>
</evidence>
<dbReference type="GO" id="GO:0003682">
    <property type="term" value="F:chromatin binding"/>
    <property type="evidence" value="ECO:0007669"/>
    <property type="project" value="TreeGrafter"/>
</dbReference>
<name>G3AM65_SPAPN</name>
<dbReference type="PANTHER" id="PTHR12374:SF21">
    <property type="entry name" value="SWIRM DOMAIN-CONTAINING PROTEIN FUN19-RELATED"/>
    <property type="match status" value="1"/>
</dbReference>
<protein>
    <recommendedName>
        <fullName evidence="2">SWIRM domain-containing protein</fullName>
    </recommendedName>
</protein>
<dbReference type="SUPFAM" id="SSF46689">
    <property type="entry name" value="Homeodomain-like"/>
    <property type="match status" value="1"/>
</dbReference>
<gene>
    <name evidence="3" type="ORF">SPAPADRAFT_137262</name>
</gene>
<dbReference type="GeneID" id="18870030"/>
<dbReference type="InParanoid" id="G3AM65"/>
<dbReference type="Gene3D" id="1.10.10.10">
    <property type="entry name" value="Winged helix-like DNA-binding domain superfamily/Winged helix DNA-binding domain"/>
    <property type="match status" value="1"/>
</dbReference>
<dbReference type="FunCoup" id="G3AM65">
    <property type="interactions" value="118"/>
</dbReference>
<dbReference type="KEGG" id="spaa:SPAPADRAFT_137262"/>
<organism evidence="4">
    <name type="scientific">Spathaspora passalidarum (strain NRRL Y-27907 / 11-Y1)</name>
    <dbReference type="NCBI Taxonomy" id="619300"/>
    <lineage>
        <taxon>Eukaryota</taxon>
        <taxon>Fungi</taxon>
        <taxon>Dikarya</taxon>
        <taxon>Ascomycota</taxon>
        <taxon>Saccharomycotina</taxon>
        <taxon>Pichiomycetes</taxon>
        <taxon>Debaryomycetaceae</taxon>
        <taxon>Spathaspora</taxon>
    </lineage>
</organism>